<dbReference type="RefSeq" id="WP_129425299.1">
    <property type="nucleotide sequence ID" value="NZ_JAXUTH010000023.1"/>
</dbReference>
<dbReference type="InterPro" id="IPR036782">
    <property type="entry name" value="NE0471-like_N"/>
</dbReference>
<organism evidence="1 2">
    <name type="scientific">Senegalimassilia faecalis</name>
    <dbReference type="NCBI Taxonomy" id="2509433"/>
    <lineage>
        <taxon>Bacteria</taxon>
        <taxon>Bacillati</taxon>
        <taxon>Actinomycetota</taxon>
        <taxon>Coriobacteriia</taxon>
        <taxon>Coriobacteriales</taxon>
        <taxon>Coriobacteriaceae</taxon>
        <taxon>Senegalimassilia</taxon>
    </lineage>
</organism>
<reference evidence="1 2" key="1">
    <citation type="submission" date="2019-01" db="EMBL/GenBank/DDBJ databases">
        <title>Senegalimassilia sp. nov. KGMB04484 isolated human feces.</title>
        <authorList>
            <person name="Han K.-I."/>
            <person name="Kim J.-S."/>
            <person name="Lee K.C."/>
            <person name="Suh M.K."/>
            <person name="Eom M.K."/>
            <person name="Lee J.H."/>
            <person name="Park S.-H."/>
            <person name="Kang S.W."/>
            <person name="Park J.-E."/>
            <person name="Oh B.S."/>
            <person name="Yu S.Y."/>
            <person name="Choi S.-H."/>
            <person name="Lee D.H."/>
            <person name="Yoon H."/>
            <person name="Kim B.-Y."/>
            <person name="Lee J.H."/>
            <person name="Lee J.-S."/>
        </authorList>
    </citation>
    <scope>NUCLEOTIDE SEQUENCE [LARGE SCALE GENOMIC DNA]</scope>
    <source>
        <strain evidence="1 2">KGMB04484</strain>
    </source>
</reference>
<evidence type="ECO:0000313" key="2">
    <source>
        <dbReference type="Proteomes" id="UP000293345"/>
    </source>
</evidence>
<dbReference type="Gene3D" id="3.30.2020.10">
    <property type="entry name" value="NE0471-like N-terminal domain"/>
    <property type="match status" value="1"/>
</dbReference>
<gene>
    <name evidence="1" type="ORF">ET524_09445</name>
</gene>
<dbReference type="AlphaFoldDB" id="A0A4Q2K3M1"/>
<sequence length="95" mass="10525">MAVCSREWDIGLDVVAVCADANHTVVVTWTDGFVGRFDVASYLEHCPASWQHVLDAGYFQQVRIAETGDTIEWPEGQDVAPETLYEQAIPIDAAR</sequence>
<dbReference type="InterPro" id="IPR018841">
    <property type="entry name" value="DUF2442"/>
</dbReference>
<proteinExistence type="predicted"/>
<comment type="caution">
    <text evidence="1">The sequence shown here is derived from an EMBL/GenBank/DDBJ whole genome shotgun (WGS) entry which is preliminary data.</text>
</comment>
<dbReference type="EMBL" id="SDPW01000001">
    <property type="protein sequence ID" value="RXZ54681.1"/>
    <property type="molecule type" value="Genomic_DNA"/>
</dbReference>
<keyword evidence="2" id="KW-1185">Reference proteome</keyword>
<evidence type="ECO:0000313" key="1">
    <source>
        <dbReference type="EMBL" id="RXZ54681.1"/>
    </source>
</evidence>
<dbReference type="Pfam" id="PF10387">
    <property type="entry name" value="DUF2442"/>
    <property type="match status" value="1"/>
</dbReference>
<accession>A0A4Q2K3M1</accession>
<protein>
    <submittedName>
        <fullName evidence="1">DUF2442 domain-containing protein</fullName>
    </submittedName>
</protein>
<dbReference type="Proteomes" id="UP000293345">
    <property type="component" value="Unassembled WGS sequence"/>
</dbReference>
<dbReference type="SUPFAM" id="SSF143880">
    <property type="entry name" value="NE0471 N-terminal domain-like"/>
    <property type="match status" value="1"/>
</dbReference>
<name>A0A4Q2K3M1_9ACTN</name>